<evidence type="ECO:0000313" key="2">
    <source>
        <dbReference type="EMBL" id="CZR53298.1"/>
    </source>
</evidence>
<accession>A0A1L7WKJ4</accession>
<organism evidence="2 3">
    <name type="scientific">Phialocephala subalpina</name>
    <dbReference type="NCBI Taxonomy" id="576137"/>
    <lineage>
        <taxon>Eukaryota</taxon>
        <taxon>Fungi</taxon>
        <taxon>Dikarya</taxon>
        <taxon>Ascomycota</taxon>
        <taxon>Pezizomycotina</taxon>
        <taxon>Leotiomycetes</taxon>
        <taxon>Helotiales</taxon>
        <taxon>Mollisiaceae</taxon>
        <taxon>Phialocephala</taxon>
        <taxon>Phialocephala fortinii species complex</taxon>
    </lineage>
</organism>
<proteinExistence type="predicted"/>
<feature type="domain" description="2EXR" evidence="1">
    <location>
        <begin position="70"/>
        <end position="152"/>
    </location>
</feature>
<name>A0A1L7WKJ4_9HELO</name>
<evidence type="ECO:0000313" key="3">
    <source>
        <dbReference type="Proteomes" id="UP000184330"/>
    </source>
</evidence>
<evidence type="ECO:0000259" key="1">
    <source>
        <dbReference type="Pfam" id="PF20150"/>
    </source>
</evidence>
<dbReference type="EMBL" id="FJOG01000003">
    <property type="protein sequence ID" value="CZR53298.1"/>
    <property type="molecule type" value="Genomic_DNA"/>
</dbReference>
<dbReference type="Proteomes" id="UP000184330">
    <property type="component" value="Unassembled WGS sequence"/>
</dbReference>
<protein>
    <recommendedName>
        <fullName evidence="1">2EXR domain-containing protein</fullName>
    </recommendedName>
</protein>
<dbReference type="InterPro" id="IPR045518">
    <property type="entry name" value="2EXR"/>
</dbReference>
<dbReference type="AlphaFoldDB" id="A0A1L7WKJ4"/>
<gene>
    <name evidence="2" type="ORF">PAC_03176</name>
</gene>
<reference evidence="2 3" key="1">
    <citation type="submission" date="2016-03" db="EMBL/GenBank/DDBJ databases">
        <authorList>
            <person name="Ploux O."/>
        </authorList>
    </citation>
    <scope>NUCLEOTIDE SEQUENCE [LARGE SCALE GENOMIC DNA]</scope>
    <source>
        <strain evidence="2 3">UAMH 11012</strain>
    </source>
</reference>
<keyword evidence="3" id="KW-1185">Reference proteome</keyword>
<sequence>MSVEKKDNLLFQLLIQVDLFSTSLTSLTTTVSTLQGSNVQLQTNTTALQIRLASVENDVVILQRSTGALFVRFPKLPIELRNIIWRIACRLPQVHVMAEDGTSRSKVLNIMKSCKEVKKVVLEMKLDYFCVVMTNGGHLDMNSGTVKNYINVDIVTFWVIDVNMFPSCVSWRCGKCHVHTEAPSSGQYSTDGFECLSNLVECGPPGINRLAIDLTTWEDANPTDMRSLIFPHINRPKELLIVVGNSAPIRMNQVLPLVSLC</sequence>
<dbReference type="OrthoDB" id="3560930at2759"/>
<dbReference type="Pfam" id="PF20150">
    <property type="entry name" value="2EXR"/>
    <property type="match status" value="1"/>
</dbReference>